<keyword evidence="5" id="KW-1185">Reference proteome</keyword>
<proteinExistence type="predicted"/>
<gene>
    <name evidence="4" type="ORF">C9J18_13360</name>
    <name evidence="3" type="ORF">CTM96_11970</name>
</gene>
<keyword evidence="2" id="KW-0732">Signal</keyword>
<feature type="chain" id="PRO_5015437639" evidence="2">
    <location>
        <begin position="19"/>
        <end position="79"/>
    </location>
</feature>
<organism evidence="4 6">
    <name type="scientific">Photobacterium phosphoreum</name>
    <dbReference type="NCBI Taxonomy" id="659"/>
    <lineage>
        <taxon>Bacteria</taxon>
        <taxon>Pseudomonadati</taxon>
        <taxon>Pseudomonadota</taxon>
        <taxon>Gammaproteobacteria</taxon>
        <taxon>Vibrionales</taxon>
        <taxon>Vibrionaceae</taxon>
        <taxon>Photobacterium</taxon>
    </lineage>
</organism>
<evidence type="ECO:0000313" key="6">
    <source>
        <dbReference type="Proteomes" id="UP000241618"/>
    </source>
</evidence>
<protein>
    <submittedName>
        <fullName evidence="4">Uncharacterized protein</fullName>
    </submittedName>
</protein>
<feature type="region of interest" description="Disordered" evidence="1">
    <location>
        <begin position="33"/>
        <end position="79"/>
    </location>
</feature>
<evidence type="ECO:0000256" key="2">
    <source>
        <dbReference type="SAM" id="SignalP"/>
    </source>
</evidence>
<evidence type="ECO:0000313" key="3">
    <source>
        <dbReference type="EMBL" id="PSU24653.1"/>
    </source>
</evidence>
<dbReference type="Proteomes" id="UP000241405">
    <property type="component" value="Unassembled WGS sequence"/>
</dbReference>
<evidence type="ECO:0000256" key="1">
    <source>
        <dbReference type="SAM" id="MobiDB-lite"/>
    </source>
</evidence>
<evidence type="ECO:0000313" key="4">
    <source>
        <dbReference type="EMBL" id="PSU51173.1"/>
    </source>
</evidence>
<dbReference type="Proteomes" id="UP000241618">
    <property type="component" value="Unassembled WGS sequence"/>
</dbReference>
<dbReference type="EMBL" id="PYMP01000012">
    <property type="protein sequence ID" value="PSU51173.1"/>
    <property type="molecule type" value="Genomic_DNA"/>
</dbReference>
<dbReference type="EMBL" id="PYMO01000011">
    <property type="protein sequence ID" value="PSU24653.1"/>
    <property type="molecule type" value="Genomic_DNA"/>
</dbReference>
<reference evidence="5 6" key="1">
    <citation type="submission" date="2018-03" db="EMBL/GenBank/DDBJ databases">
        <title>Whole genome sequencing of Histamine producing bacteria.</title>
        <authorList>
            <person name="Butler K."/>
        </authorList>
    </citation>
    <scope>NUCLEOTIDE SEQUENCE [LARGE SCALE GENOMIC DNA]</scope>
    <source>
        <strain evidence="4 6">FS-6.1</strain>
        <strain evidence="3 5">FS-6.2</strain>
    </source>
</reference>
<sequence length="79" mass="9028">MRNYLVFSLLFISTSVLANNTDVLNSKFHNPDNKKLTHKASPQRIDNKGIINPKFHHPDNKEHHVIRKSKKTPSSTPAL</sequence>
<dbReference type="AlphaFoldDB" id="A0A2T3JQ48"/>
<accession>A0A2T3JQ48</accession>
<comment type="caution">
    <text evidence="4">The sequence shown here is derived from an EMBL/GenBank/DDBJ whole genome shotgun (WGS) entry which is preliminary data.</text>
</comment>
<evidence type="ECO:0000313" key="5">
    <source>
        <dbReference type="Proteomes" id="UP000241405"/>
    </source>
</evidence>
<name>A0A2T3JQ48_PHOPO</name>
<feature type="signal peptide" evidence="2">
    <location>
        <begin position="1"/>
        <end position="18"/>
    </location>
</feature>